<dbReference type="OrthoDB" id="1562195at2759"/>
<evidence type="ECO:0000313" key="5">
    <source>
        <dbReference type="EMBL" id="ETW59222.1"/>
    </source>
</evidence>
<dbReference type="AlphaFoldDB" id="A0A024X105"/>
<dbReference type="InterPro" id="IPR036890">
    <property type="entry name" value="HATPase_C_sf"/>
</dbReference>
<dbReference type="EMBL" id="KI927548">
    <property type="protein sequence ID" value="ETW59222.1"/>
    <property type="molecule type" value="Genomic_DNA"/>
</dbReference>
<gene>
    <name evidence="5" type="ORF">PFMC_04900</name>
</gene>
<dbReference type="InterPro" id="IPR027266">
    <property type="entry name" value="TrmE/GcvT-like"/>
</dbReference>
<dbReference type="InterPro" id="IPR013977">
    <property type="entry name" value="GcvT_C"/>
</dbReference>
<name>A0A024X105_PLAFC</name>
<feature type="domain" description="GCVT N-terminal" evidence="3">
    <location>
        <begin position="33"/>
        <end position="292"/>
    </location>
</feature>
<evidence type="ECO:0000313" key="6">
    <source>
        <dbReference type="Proteomes" id="UP000030694"/>
    </source>
</evidence>
<organism evidence="5 6">
    <name type="scientific">Plasmodium falciparum (isolate Camp / Malaysia)</name>
    <dbReference type="NCBI Taxonomy" id="5835"/>
    <lineage>
        <taxon>Eukaryota</taxon>
        <taxon>Sar</taxon>
        <taxon>Alveolata</taxon>
        <taxon>Apicomplexa</taxon>
        <taxon>Aconoidasida</taxon>
        <taxon>Haemosporida</taxon>
        <taxon>Plasmodiidae</taxon>
        <taxon>Plasmodium</taxon>
        <taxon>Plasmodium (Laverania)</taxon>
    </lineage>
</organism>
<dbReference type="Pfam" id="PF08669">
    <property type="entry name" value="GCV_T_C"/>
    <property type="match status" value="1"/>
</dbReference>
<dbReference type="Pfam" id="PF01571">
    <property type="entry name" value="GCV_T"/>
    <property type="match status" value="1"/>
</dbReference>
<feature type="region of interest" description="Disordered" evidence="2">
    <location>
        <begin position="834"/>
        <end position="882"/>
    </location>
</feature>
<dbReference type="OMA" id="PFEYDKS"/>
<feature type="compositionally biased region" description="Acidic residues" evidence="2">
    <location>
        <begin position="850"/>
        <end position="871"/>
    </location>
</feature>
<dbReference type="PANTHER" id="PTHR48444:SF1">
    <property type="entry name" value="DNA TOPOISOMERASE 6 SUBUNIT B"/>
    <property type="match status" value="1"/>
</dbReference>
<dbReference type="Gene3D" id="3.30.70.1400">
    <property type="entry name" value="Aminomethyltransferase beta-barrel domains"/>
    <property type="match status" value="1"/>
</dbReference>
<dbReference type="Gene3D" id="3.30.1360.120">
    <property type="entry name" value="Probable tRNA modification gtpase trme, domain 1"/>
    <property type="match status" value="1"/>
</dbReference>
<dbReference type="SUPFAM" id="SSF103025">
    <property type="entry name" value="Folate-binding domain"/>
    <property type="match status" value="1"/>
</dbReference>
<dbReference type="SUPFAM" id="SSF55874">
    <property type="entry name" value="ATPase domain of HSP90 chaperone/DNA topoisomerase II/histidine kinase"/>
    <property type="match status" value="1"/>
</dbReference>
<protein>
    <submittedName>
        <fullName evidence="5">Glycine cleavage system T protein</fullName>
    </submittedName>
</protein>
<feature type="domain" description="Aminomethyltransferase C-terminal" evidence="4">
    <location>
        <begin position="320"/>
        <end position="398"/>
    </location>
</feature>
<dbReference type="InterPro" id="IPR006222">
    <property type="entry name" value="GCVT_N"/>
</dbReference>
<dbReference type="Proteomes" id="UP000030694">
    <property type="component" value="Unassembled WGS sequence"/>
</dbReference>
<evidence type="ECO:0000259" key="3">
    <source>
        <dbReference type="Pfam" id="PF01571"/>
    </source>
</evidence>
<dbReference type="Gene3D" id="4.10.1250.10">
    <property type="entry name" value="Aminomethyltransferase fragment"/>
    <property type="match status" value="1"/>
</dbReference>
<evidence type="ECO:0000259" key="4">
    <source>
        <dbReference type="Pfam" id="PF08669"/>
    </source>
</evidence>
<sequence>MKNIFKYKNRLTFFRKGFSTTNKPKVEIKKTILYDSHKKNNAIFKIQHGFYLPDEYKDITLITSNLHTRTNCSLFDYTYRPILKISGEDKINFIEKYVGSDIKGLWENECRISLLLNDKGGIIDDIMIILREKYLLLYLNIQCKEKVYKYLKDKLLENGKLQVQIEEFTSHSSICIQGSKSSDVLKELIDYNNESVETNLDNCSFMSSTLTKINKIDNCILNRYTCTGEDGFDILIPNKYVNDLYNLILKNELVKPGGLAVQNTLRLESGFCEYGKDINEDITPIESNYKWSLGQRRLKELNFNGAHIIMDQIKNGTKIKRVGILINTNIVPKENTKIYSHENAEQIIGYITSSVFSPVLQKPICMGYVKSEYAHINNLIKVDCLNKLEIAQITKLPFEYDKSLSYYKITCRDNGKGSKIKDLEKFSEIFLTSKDNCSTSGKFGIGLKTILLYSLKTAYGFLHIKVKVEENKIWDFMLVMDKNLNHTFIQNFKEYIDTNWNWSVEISLILKINNKFIHDQRIYTYIKLVLLWKRDINIKCIIDNMDEFIYTYEEHANEYEFTLLHSILNYNCKNITFQKEALASFNFKVCIYINVLFSNNFITNPSVAHIFLIRYVNSMPLFGNTGNDCSIVKDFKNFLRLYGPQYGMDLLTLDNLNQVELNDTNDSEHMNYLKDAFQTFYVKKSEFCKWNVIIIGIDIRGCDISYANLNKNCIKEGEYLSNIIKKCLLNLFTRVKEEYPDEFESISDYHIRQALDIYGVQLASSLSKIILNGRDEFKNKILFLLNEKKKKDQTSVVTCEENNVDKKNQIKENELTDEIYHHIREKVLSDEKAYEHMGVKNNSSDKSNESDEDDEEEEIECEGEGEDECEEERMINEINDIM</sequence>
<dbReference type="InterPro" id="IPR029043">
    <property type="entry name" value="GcvT/YgfZ_C"/>
</dbReference>
<dbReference type="Gene3D" id="2.40.30.110">
    <property type="entry name" value="Aminomethyltransferase beta-barrel domains"/>
    <property type="match status" value="1"/>
</dbReference>
<proteinExistence type="inferred from homology"/>
<reference evidence="5 6" key="2">
    <citation type="submission" date="2013-02" db="EMBL/GenBank/DDBJ databases">
        <title>The Genome Sequence of Plasmodium falciparum CAMP/Malaysia.</title>
        <authorList>
            <consortium name="The Broad Institute Genome Sequencing Platform"/>
            <consortium name="The Broad Institute Genome Sequencing Center for Infectious Disease"/>
            <person name="Neafsey D."/>
            <person name="Cheeseman I."/>
            <person name="Volkman S."/>
            <person name="Adams J."/>
            <person name="Walker B."/>
            <person name="Young S.K."/>
            <person name="Zeng Q."/>
            <person name="Gargeya S."/>
            <person name="Fitzgerald M."/>
            <person name="Haas B."/>
            <person name="Abouelleil A."/>
            <person name="Alvarado L."/>
            <person name="Arachchi H.M."/>
            <person name="Berlin A.M."/>
            <person name="Chapman S.B."/>
            <person name="Dewar J."/>
            <person name="Goldberg J."/>
            <person name="Griggs A."/>
            <person name="Gujja S."/>
            <person name="Hansen M."/>
            <person name="Howarth C."/>
            <person name="Imamovic A."/>
            <person name="Larimer J."/>
            <person name="McCowan C."/>
            <person name="Murphy C."/>
            <person name="Neiman D."/>
            <person name="Pearson M."/>
            <person name="Priest M."/>
            <person name="Roberts A."/>
            <person name="Saif S."/>
            <person name="Shea T."/>
            <person name="Sisk P."/>
            <person name="Sykes S."/>
            <person name="Wortman J."/>
            <person name="Nusbaum C."/>
            <person name="Birren B."/>
        </authorList>
    </citation>
    <scope>NUCLEOTIDE SEQUENCE [LARGE SCALE GENOMIC DNA]</scope>
    <source>
        <strain evidence="5 6">CAMP/Malaysia</strain>
    </source>
</reference>
<evidence type="ECO:0000256" key="2">
    <source>
        <dbReference type="SAM" id="MobiDB-lite"/>
    </source>
</evidence>
<dbReference type="PANTHER" id="PTHR48444">
    <property type="entry name" value="DNA TOPOISOMERASE 6 SUBUNIT B"/>
    <property type="match status" value="1"/>
</dbReference>
<evidence type="ECO:0000256" key="1">
    <source>
        <dbReference type="ARBA" id="ARBA00008609"/>
    </source>
</evidence>
<reference evidence="5 6" key="1">
    <citation type="submission" date="2013-02" db="EMBL/GenBank/DDBJ databases">
        <title>The Genome Annotation of Plasmodium falciparum CAMP/Malaysia.</title>
        <authorList>
            <consortium name="The Broad Institute Genome Sequencing Platform"/>
            <consortium name="The Broad Institute Genome Sequencing Center for Infectious Disease"/>
            <person name="Neafsey D."/>
            <person name="Hoffman S."/>
            <person name="Volkman S."/>
            <person name="Rosenthal P."/>
            <person name="Walker B."/>
            <person name="Young S.K."/>
            <person name="Zeng Q."/>
            <person name="Gargeya S."/>
            <person name="Fitzgerald M."/>
            <person name="Haas B."/>
            <person name="Abouelleil A."/>
            <person name="Allen A.W."/>
            <person name="Alvarado L."/>
            <person name="Arachchi H.M."/>
            <person name="Berlin A.M."/>
            <person name="Chapman S.B."/>
            <person name="Gainer-Dewar J."/>
            <person name="Goldberg J."/>
            <person name="Griggs A."/>
            <person name="Gujja S."/>
            <person name="Hansen M."/>
            <person name="Howarth C."/>
            <person name="Imamovic A."/>
            <person name="Ireland A."/>
            <person name="Larimer J."/>
            <person name="McCowan C."/>
            <person name="Murphy C."/>
            <person name="Pearson M."/>
            <person name="Poon T.W."/>
            <person name="Priest M."/>
            <person name="Roberts A."/>
            <person name="Saif S."/>
            <person name="Shea T."/>
            <person name="Sisk P."/>
            <person name="Sykes S."/>
            <person name="Wortman J."/>
            <person name="Nusbaum C."/>
            <person name="Birren B."/>
        </authorList>
    </citation>
    <scope>NUCLEOTIDE SEQUENCE [LARGE SCALE GENOMIC DNA]</scope>
    <source>
        <strain evidence="5 6">CAMP/Malaysia</strain>
    </source>
</reference>
<dbReference type="SUPFAM" id="SSF101790">
    <property type="entry name" value="Aminomethyltransferase beta-barrel domain"/>
    <property type="match status" value="1"/>
</dbReference>
<accession>A0A024X105</accession>
<comment type="similarity">
    <text evidence="1">Belongs to the GcvT family.</text>
</comment>